<evidence type="ECO:0000313" key="1">
    <source>
        <dbReference type="EMBL" id="KAG1301587.1"/>
    </source>
</evidence>
<evidence type="ECO:0000313" key="2">
    <source>
        <dbReference type="Proteomes" id="UP000716291"/>
    </source>
</evidence>
<organism evidence="1 2">
    <name type="scientific">Rhizopus oryzae</name>
    <name type="common">Mucormycosis agent</name>
    <name type="synonym">Rhizopus arrhizus var. delemar</name>
    <dbReference type="NCBI Taxonomy" id="64495"/>
    <lineage>
        <taxon>Eukaryota</taxon>
        <taxon>Fungi</taxon>
        <taxon>Fungi incertae sedis</taxon>
        <taxon>Mucoromycota</taxon>
        <taxon>Mucoromycotina</taxon>
        <taxon>Mucoromycetes</taxon>
        <taxon>Mucorales</taxon>
        <taxon>Mucorineae</taxon>
        <taxon>Rhizopodaceae</taxon>
        <taxon>Rhizopus</taxon>
    </lineage>
</organism>
<sequence length="89" mass="10414">MNIDFKISKLTLQREDKEQTAEIYVSMMFMMRARLASNSASSEKIIKCRKYAYEQLKEFIELIINMAPVKEAATKVDIILGPAYRYKKQ</sequence>
<gene>
    <name evidence="1" type="ORF">G6F64_011664</name>
</gene>
<comment type="caution">
    <text evidence="1">The sequence shown here is derived from an EMBL/GenBank/DDBJ whole genome shotgun (WGS) entry which is preliminary data.</text>
</comment>
<dbReference type="Proteomes" id="UP000716291">
    <property type="component" value="Unassembled WGS sequence"/>
</dbReference>
<dbReference type="OrthoDB" id="10274897at2759"/>
<dbReference type="AlphaFoldDB" id="A0A9P6WYV0"/>
<accession>A0A9P6WYV0</accession>
<reference evidence="1" key="1">
    <citation type="journal article" date="2020" name="Microb. Genom.">
        <title>Genetic diversity of clinical and environmental Mucorales isolates obtained from an investigation of mucormycosis cases among solid organ transplant recipients.</title>
        <authorList>
            <person name="Nguyen M.H."/>
            <person name="Kaul D."/>
            <person name="Muto C."/>
            <person name="Cheng S.J."/>
            <person name="Richter R.A."/>
            <person name="Bruno V.M."/>
            <person name="Liu G."/>
            <person name="Beyhan S."/>
            <person name="Sundermann A.J."/>
            <person name="Mounaud S."/>
            <person name="Pasculle A.W."/>
            <person name="Nierman W.C."/>
            <person name="Driscoll E."/>
            <person name="Cumbie R."/>
            <person name="Clancy C.J."/>
            <person name="Dupont C.L."/>
        </authorList>
    </citation>
    <scope>NUCLEOTIDE SEQUENCE</scope>
    <source>
        <strain evidence="1">GL11</strain>
    </source>
</reference>
<dbReference type="EMBL" id="JAANQT010002977">
    <property type="protein sequence ID" value="KAG1301587.1"/>
    <property type="molecule type" value="Genomic_DNA"/>
</dbReference>
<protein>
    <submittedName>
        <fullName evidence="1">Uncharacterized protein</fullName>
    </submittedName>
</protein>
<keyword evidence="2" id="KW-1185">Reference proteome</keyword>
<proteinExistence type="predicted"/>
<name>A0A9P6WYV0_RHIOR</name>